<dbReference type="Proteomes" id="UP000461409">
    <property type="component" value="Unassembled WGS sequence"/>
</dbReference>
<protein>
    <recommendedName>
        <fullName evidence="8">ATP synthase subunit delta</fullName>
    </recommendedName>
    <alternativeName>
        <fullName evidence="8">ATP synthase F(1) sector subunit delta</fullName>
    </alternativeName>
    <alternativeName>
        <fullName evidence="8">F-type ATPase subunit delta</fullName>
        <shortName evidence="8">F-ATPase subunit delta</shortName>
    </alternativeName>
</protein>
<keyword evidence="2 8" id="KW-0813">Transport</keyword>
<keyword evidence="7 8" id="KW-0066">ATP synthesis</keyword>
<evidence type="ECO:0000256" key="4">
    <source>
        <dbReference type="ARBA" id="ARBA00023065"/>
    </source>
</evidence>
<reference evidence="9 10" key="1">
    <citation type="submission" date="2019-12" db="EMBL/GenBank/DDBJ databases">
        <authorList>
            <person name="Lee S.D."/>
        </authorList>
    </citation>
    <scope>NUCLEOTIDE SEQUENCE [LARGE SCALE GENOMIC DNA]</scope>
    <source>
        <strain evidence="9 10">GH3-10</strain>
    </source>
</reference>
<dbReference type="InterPro" id="IPR026015">
    <property type="entry name" value="ATP_synth_OSCP/delta_N_sf"/>
</dbReference>
<comment type="caution">
    <text evidence="9">The sequence shown here is derived from an EMBL/GenBank/DDBJ whole genome shotgun (WGS) entry which is preliminary data.</text>
</comment>
<dbReference type="AlphaFoldDB" id="A0A844XIQ2"/>
<evidence type="ECO:0000256" key="6">
    <source>
        <dbReference type="ARBA" id="ARBA00023196"/>
    </source>
</evidence>
<dbReference type="NCBIfam" id="NF004402">
    <property type="entry name" value="PRK05758.2-2"/>
    <property type="match status" value="1"/>
</dbReference>
<dbReference type="RefSeq" id="WP_160487098.1">
    <property type="nucleotide sequence ID" value="NZ_WUBR01000004.1"/>
</dbReference>
<dbReference type="NCBIfam" id="NF004406">
    <property type="entry name" value="PRK05758.3-2"/>
    <property type="match status" value="1"/>
</dbReference>
<keyword evidence="5 8" id="KW-0472">Membrane</keyword>
<evidence type="ECO:0000256" key="5">
    <source>
        <dbReference type="ARBA" id="ARBA00023136"/>
    </source>
</evidence>
<comment type="similarity">
    <text evidence="8">Belongs to the ATPase delta chain family.</text>
</comment>
<dbReference type="SUPFAM" id="SSF47928">
    <property type="entry name" value="N-terminal domain of the delta subunit of the F1F0-ATP synthase"/>
    <property type="match status" value="1"/>
</dbReference>
<keyword evidence="10" id="KW-1185">Reference proteome</keyword>
<dbReference type="Pfam" id="PF00213">
    <property type="entry name" value="OSCP"/>
    <property type="match status" value="1"/>
</dbReference>
<dbReference type="EMBL" id="WUBR01000004">
    <property type="protein sequence ID" value="MWV29445.1"/>
    <property type="molecule type" value="Genomic_DNA"/>
</dbReference>
<dbReference type="NCBIfam" id="TIGR01145">
    <property type="entry name" value="ATP_synt_delta"/>
    <property type="match status" value="1"/>
</dbReference>
<organism evidence="9 10">
    <name type="scientific">Aurantiacibacter rhizosphaerae</name>
    <dbReference type="NCBI Taxonomy" id="2691582"/>
    <lineage>
        <taxon>Bacteria</taxon>
        <taxon>Pseudomonadati</taxon>
        <taxon>Pseudomonadota</taxon>
        <taxon>Alphaproteobacteria</taxon>
        <taxon>Sphingomonadales</taxon>
        <taxon>Erythrobacteraceae</taxon>
        <taxon>Aurantiacibacter</taxon>
    </lineage>
</organism>
<evidence type="ECO:0000256" key="1">
    <source>
        <dbReference type="ARBA" id="ARBA00004370"/>
    </source>
</evidence>
<comment type="subcellular location">
    <subcellularLocation>
        <location evidence="8">Cell membrane</location>
        <topology evidence="8">Peripheral membrane protein</topology>
    </subcellularLocation>
    <subcellularLocation>
        <location evidence="1">Membrane</location>
    </subcellularLocation>
</comment>
<evidence type="ECO:0000313" key="10">
    <source>
        <dbReference type="Proteomes" id="UP000461409"/>
    </source>
</evidence>
<keyword evidence="6 8" id="KW-0139">CF(1)</keyword>
<sequence>MELSAGIQASLAGRYASALFDLASEAGTVTAVESDLDKLDSALRESKELSALINNPEISRSQLASVMAGIGDHLGLSELTKNFLGVLANNRRVSKLPGVIRAFSIIAAAQRGEVQAEVASAHALTDAQLIELESKLRAREGRTVKLKSRVDPDLLGGLVVTIGSKRIDSSIRTRLNSLAQAMKTA</sequence>
<accession>A0A844XIQ2</accession>
<evidence type="ECO:0000313" key="9">
    <source>
        <dbReference type="EMBL" id="MWV29445.1"/>
    </source>
</evidence>
<proteinExistence type="inferred from homology"/>
<keyword evidence="8" id="KW-1003">Cell membrane</keyword>
<gene>
    <name evidence="8" type="primary">atpH</name>
    <name evidence="9" type="ORF">GRF63_16215</name>
</gene>
<evidence type="ECO:0000256" key="7">
    <source>
        <dbReference type="ARBA" id="ARBA00023310"/>
    </source>
</evidence>
<comment type="function">
    <text evidence="8">F(1)F(0) ATP synthase produces ATP from ADP in the presence of a proton or sodium gradient. F-type ATPases consist of two structural domains, F(1) containing the extramembraneous catalytic core and F(0) containing the membrane proton channel, linked together by a central stalk and a peripheral stalk. During catalysis, ATP synthesis in the catalytic domain of F(1) is coupled via a rotary mechanism of the central stalk subunits to proton translocation.</text>
</comment>
<dbReference type="GO" id="GO:0045259">
    <property type="term" value="C:proton-transporting ATP synthase complex"/>
    <property type="evidence" value="ECO:0007669"/>
    <property type="project" value="UniProtKB-KW"/>
</dbReference>
<dbReference type="PANTHER" id="PTHR11910">
    <property type="entry name" value="ATP SYNTHASE DELTA CHAIN"/>
    <property type="match status" value="1"/>
</dbReference>
<evidence type="ECO:0000256" key="8">
    <source>
        <dbReference type="HAMAP-Rule" id="MF_01416"/>
    </source>
</evidence>
<evidence type="ECO:0000256" key="3">
    <source>
        <dbReference type="ARBA" id="ARBA00022781"/>
    </source>
</evidence>
<dbReference type="InterPro" id="IPR000711">
    <property type="entry name" value="ATPase_OSCP/dsu"/>
</dbReference>
<dbReference type="HAMAP" id="MF_01416">
    <property type="entry name" value="ATP_synth_delta_bact"/>
    <property type="match status" value="1"/>
</dbReference>
<keyword evidence="3 8" id="KW-0375">Hydrogen ion transport</keyword>
<dbReference type="GO" id="GO:0005886">
    <property type="term" value="C:plasma membrane"/>
    <property type="evidence" value="ECO:0007669"/>
    <property type="project" value="UniProtKB-SubCell"/>
</dbReference>
<name>A0A844XIQ2_9SPHN</name>
<dbReference type="GO" id="GO:0046933">
    <property type="term" value="F:proton-transporting ATP synthase activity, rotational mechanism"/>
    <property type="evidence" value="ECO:0007669"/>
    <property type="project" value="UniProtKB-UniRule"/>
</dbReference>
<dbReference type="PRINTS" id="PR00125">
    <property type="entry name" value="ATPASEDELTA"/>
</dbReference>
<evidence type="ECO:0000256" key="2">
    <source>
        <dbReference type="ARBA" id="ARBA00022448"/>
    </source>
</evidence>
<comment type="function">
    <text evidence="8">This protein is part of the stalk that links CF(0) to CF(1). It either transmits conformational changes from CF(0) to CF(1) or is implicated in proton conduction.</text>
</comment>
<keyword evidence="4 8" id="KW-0406">Ion transport</keyword>
<reference evidence="9 10" key="2">
    <citation type="submission" date="2020-02" db="EMBL/GenBank/DDBJ databases">
        <title>Erythrobacter dongmakensis sp. nov., isolated from a tidal mudflat.</title>
        <authorList>
            <person name="Kim I.S."/>
        </authorList>
    </citation>
    <scope>NUCLEOTIDE SEQUENCE [LARGE SCALE GENOMIC DNA]</scope>
    <source>
        <strain evidence="9 10">GH3-10</strain>
    </source>
</reference>
<dbReference type="Gene3D" id="1.10.520.20">
    <property type="entry name" value="N-terminal domain of the delta subunit of the F1F0-ATP synthase"/>
    <property type="match status" value="1"/>
</dbReference>